<dbReference type="RefSeq" id="WP_109744528.1">
    <property type="nucleotide sequence ID" value="NZ_QGGO01000026.1"/>
</dbReference>
<dbReference type="Proteomes" id="UP000245489">
    <property type="component" value="Unassembled WGS sequence"/>
</dbReference>
<dbReference type="Pfam" id="PF01627">
    <property type="entry name" value="Hpt"/>
    <property type="match status" value="1"/>
</dbReference>
<keyword evidence="1" id="KW-0597">Phosphoprotein</keyword>
<dbReference type="InterPro" id="IPR036641">
    <property type="entry name" value="HPT_dom_sf"/>
</dbReference>
<dbReference type="OrthoDB" id="956591at2"/>
<reference evidence="3 4" key="1">
    <citation type="submission" date="2018-05" db="EMBL/GenBank/DDBJ databases">
        <title>Genomic Encyclopedia of Archaeal and Bacterial Type Strains, Phase II (KMG-II): from individual species to whole genera.</title>
        <authorList>
            <person name="Goeker M."/>
        </authorList>
    </citation>
    <scope>NUCLEOTIDE SEQUENCE [LARGE SCALE GENOMIC DNA]</scope>
    <source>
        <strain evidence="3 4">DSM 22214</strain>
    </source>
</reference>
<dbReference type="PROSITE" id="PS50894">
    <property type="entry name" value="HPT"/>
    <property type="match status" value="1"/>
</dbReference>
<organism evidence="3 4">
    <name type="scientific">Arcicella aurantiaca</name>
    <dbReference type="NCBI Taxonomy" id="591202"/>
    <lineage>
        <taxon>Bacteria</taxon>
        <taxon>Pseudomonadati</taxon>
        <taxon>Bacteroidota</taxon>
        <taxon>Cytophagia</taxon>
        <taxon>Cytophagales</taxon>
        <taxon>Flectobacillaceae</taxon>
        <taxon>Arcicella</taxon>
    </lineage>
</organism>
<dbReference type="Gene3D" id="1.20.120.160">
    <property type="entry name" value="HPT domain"/>
    <property type="match status" value="1"/>
</dbReference>
<sequence length="120" mass="13715">MSAISHPLLDSKYLHEIYGGDQSIIQIMFETFLEDSLTTWDEIYLAIEQKDFLKVGALSHQIKPSFSMVGLTQFHAKIQAFENLSKNNSSQEILMANYLELDTQVKEAKKVIETLLSEMN</sequence>
<dbReference type="AlphaFoldDB" id="A0A316DRF8"/>
<accession>A0A316DRF8</accession>
<dbReference type="InterPro" id="IPR008207">
    <property type="entry name" value="Sig_transdc_His_kin_Hpt_dom"/>
</dbReference>
<feature type="domain" description="HPt" evidence="2">
    <location>
        <begin position="21"/>
        <end position="119"/>
    </location>
</feature>
<dbReference type="SUPFAM" id="SSF47226">
    <property type="entry name" value="Histidine-containing phosphotransfer domain, HPT domain"/>
    <property type="match status" value="1"/>
</dbReference>
<evidence type="ECO:0000313" key="4">
    <source>
        <dbReference type="Proteomes" id="UP000245489"/>
    </source>
</evidence>
<evidence type="ECO:0000313" key="3">
    <source>
        <dbReference type="EMBL" id="PWK20042.1"/>
    </source>
</evidence>
<gene>
    <name evidence="3" type="ORF">LV89_03852</name>
</gene>
<dbReference type="GO" id="GO:0004672">
    <property type="term" value="F:protein kinase activity"/>
    <property type="evidence" value="ECO:0007669"/>
    <property type="project" value="UniProtKB-ARBA"/>
</dbReference>
<feature type="modified residue" description="Phosphohistidine" evidence="1">
    <location>
        <position position="60"/>
    </location>
</feature>
<dbReference type="GO" id="GO:0000160">
    <property type="term" value="P:phosphorelay signal transduction system"/>
    <property type="evidence" value="ECO:0007669"/>
    <property type="project" value="InterPro"/>
</dbReference>
<comment type="caution">
    <text evidence="3">The sequence shown here is derived from an EMBL/GenBank/DDBJ whole genome shotgun (WGS) entry which is preliminary data.</text>
</comment>
<evidence type="ECO:0000259" key="2">
    <source>
        <dbReference type="PROSITE" id="PS50894"/>
    </source>
</evidence>
<keyword evidence="4" id="KW-1185">Reference proteome</keyword>
<protein>
    <submittedName>
        <fullName evidence="3">Hpt domain-containing protein</fullName>
    </submittedName>
</protein>
<proteinExistence type="predicted"/>
<name>A0A316DRF8_9BACT</name>
<dbReference type="EMBL" id="QGGO01000026">
    <property type="protein sequence ID" value="PWK20042.1"/>
    <property type="molecule type" value="Genomic_DNA"/>
</dbReference>
<evidence type="ECO:0000256" key="1">
    <source>
        <dbReference type="PROSITE-ProRule" id="PRU00110"/>
    </source>
</evidence>